<dbReference type="InterPro" id="IPR002347">
    <property type="entry name" value="SDR_fam"/>
</dbReference>
<dbReference type="PRINTS" id="PR00080">
    <property type="entry name" value="SDRFAMILY"/>
</dbReference>
<dbReference type="PANTHER" id="PTHR42760:SF40">
    <property type="entry name" value="3-OXOACYL-[ACYL-CARRIER-PROTEIN] REDUCTASE, CHLOROPLASTIC"/>
    <property type="match status" value="1"/>
</dbReference>
<dbReference type="GO" id="GO:0016616">
    <property type="term" value="F:oxidoreductase activity, acting on the CH-OH group of donors, NAD or NADP as acceptor"/>
    <property type="evidence" value="ECO:0007669"/>
    <property type="project" value="TreeGrafter"/>
</dbReference>
<dbReference type="Pfam" id="PF13561">
    <property type="entry name" value="adh_short_C2"/>
    <property type="match status" value="1"/>
</dbReference>
<dbReference type="GO" id="GO:0030497">
    <property type="term" value="P:fatty acid elongation"/>
    <property type="evidence" value="ECO:0007669"/>
    <property type="project" value="TreeGrafter"/>
</dbReference>
<proteinExistence type="inferred from homology"/>
<comment type="caution">
    <text evidence="3">The sequence shown here is derived from an EMBL/GenBank/DDBJ whole genome shotgun (WGS) entry which is preliminary data.</text>
</comment>
<evidence type="ECO:0000313" key="3">
    <source>
        <dbReference type="EMBL" id="PJJ54238.1"/>
    </source>
</evidence>
<evidence type="ECO:0000313" key="4">
    <source>
        <dbReference type="Proteomes" id="UP000230842"/>
    </source>
</evidence>
<keyword evidence="4" id="KW-1185">Reference proteome</keyword>
<gene>
    <name evidence="3" type="ORF">CLV56_3746</name>
</gene>
<dbReference type="InterPro" id="IPR020904">
    <property type="entry name" value="Sc_DH/Rdtase_CS"/>
</dbReference>
<comment type="similarity">
    <text evidence="1">Belongs to the short-chain dehydrogenases/reductases (SDR) family.</text>
</comment>
<dbReference type="AlphaFoldDB" id="A0A0B2BLP1"/>
<protein>
    <submittedName>
        <fullName evidence="3">NAD(P)-dependent dehydrogenase (Short-subunit alcohol dehydrogenase family)</fullName>
    </submittedName>
</protein>
<dbReference type="EMBL" id="PGEZ01000002">
    <property type="protein sequence ID" value="PJJ54238.1"/>
    <property type="molecule type" value="Genomic_DNA"/>
</dbReference>
<reference evidence="3 4" key="1">
    <citation type="submission" date="2017-11" db="EMBL/GenBank/DDBJ databases">
        <title>Genomic Encyclopedia of Archaeal and Bacterial Type Strains, Phase II (KMG-II): From Individual Species to Whole Genera.</title>
        <authorList>
            <person name="Goeker M."/>
        </authorList>
    </citation>
    <scope>NUCLEOTIDE SEQUENCE [LARGE SCALE GENOMIC DNA]</scope>
    <source>
        <strain evidence="3 4">DSM 27763</strain>
    </source>
</reference>
<dbReference type="Gene3D" id="3.40.50.720">
    <property type="entry name" value="NAD(P)-binding Rossmann-like Domain"/>
    <property type="match status" value="1"/>
</dbReference>
<dbReference type="SUPFAM" id="SSF51735">
    <property type="entry name" value="NAD(P)-binding Rossmann-fold domains"/>
    <property type="match status" value="1"/>
</dbReference>
<evidence type="ECO:0000256" key="2">
    <source>
        <dbReference type="ARBA" id="ARBA00023002"/>
    </source>
</evidence>
<sequence>MDPITIVTGGTRGIGASVARRLATEGHTLVLGYAHDDGAARDLSDELTEQTPVRLVRSDITTDRGVEALYEAAAELGEVTGLVNNAGATLHLGTLATTPTATVRAVVDLNLTAAVLCARRAVIAFEEAGTPGTIVNVSSVAAATGSPGEYVHYAAAKAGIDALTYGLAKETAALGIRVVGVAPGMVETRIHADAGDPDRLERLAGRIPMGRVGVPDDIASAIAWLLTDEASYITGTTLRVAGGL</sequence>
<organism evidence="3 4">
    <name type="scientific">Mumia flava</name>
    <dbReference type="NCBI Taxonomy" id="1348852"/>
    <lineage>
        <taxon>Bacteria</taxon>
        <taxon>Bacillati</taxon>
        <taxon>Actinomycetota</taxon>
        <taxon>Actinomycetes</taxon>
        <taxon>Propionibacteriales</taxon>
        <taxon>Nocardioidaceae</taxon>
        <taxon>Mumia</taxon>
    </lineage>
</organism>
<dbReference type="PANTHER" id="PTHR42760">
    <property type="entry name" value="SHORT-CHAIN DEHYDROGENASES/REDUCTASES FAMILY MEMBER"/>
    <property type="match status" value="1"/>
</dbReference>
<accession>A0A0B2BLP1</accession>
<keyword evidence="2" id="KW-0560">Oxidoreductase</keyword>
<name>A0A0B2BLP1_9ACTN</name>
<dbReference type="OrthoDB" id="9809287at2"/>
<dbReference type="Proteomes" id="UP000230842">
    <property type="component" value="Unassembled WGS sequence"/>
</dbReference>
<dbReference type="InterPro" id="IPR036291">
    <property type="entry name" value="NAD(P)-bd_dom_sf"/>
</dbReference>
<dbReference type="RefSeq" id="WP_039348044.1">
    <property type="nucleotide sequence ID" value="NZ_PGEZ01000002.1"/>
</dbReference>
<evidence type="ECO:0000256" key="1">
    <source>
        <dbReference type="ARBA" id="ARBA00006484"/>
    </source>
</evidence>
<dbReference type="PRINTS" id="PR00081">
    <property type="entry name" value="GDHRDH"/>
</dbReference>
<dbReference type="PROSITE" id="PS00061">
    <property type="entry name" value="ADH_SHORT"/>
    <property type="match status" value="1"/>
</dbReference>
<dbReference type="FunFam" id="3.40.50.720:FF:000173">
    <property type="entry name" value="3-oxoacyl-[acyl-carrier protein] reductase"/>
    <property type="match status" value="1"/>
</dbReference>